<name>A0A0K1QB70_9BACT</name>
<feature type="compositionally biased region" description="Low complexity" evidence="1">
    <location>
        <begin position="66"/>
        <end position="135"/>
    </location>
</feature>
<dbReference type="PROSITE" id="PS51257">
    <property type="entry name" value="PROKAR_LIPOPROTEIN"/>
    <property type="match status" value="1"/>
</dbReference>
<proteinExistence type="predicted"/>
<keyword evidence="3" id="KW-1185">Reference proteome</keyword>
<reference evidence="2 3" key="1">
    <citation type="submission" date="2015-08" db="EMBL/GenBank/DDBJ databases">
        <authorList>
            <person name="Babu N.S."/>
            <person name="Beckwith C.J."/>
            <person name="Beseler K.G."/>
            <person name="Brison A."/>
            <person name="Carone J.V."/>
            <person name="Caskin T.P."/>
            <person name="Diamond M."/>
            <person name="Durham M.E."/>
            <person name="Foxe J.M."/>
            <person name="Go M."/>
            <person name="Henderson B.A."/>
            <person name="Jones I.B."/>
            <person name="McGettigan J.A."/>
            <person name="Micheletti S.J."/>
            <person name="Nasrallah M.E."/>
            <person name="Ortiz D."/>
            <person name="Piller C.R."/>
            <person name="Privatt S.R."/>
            <person name="Schneider S.L."/>
            <person name="Sharp S."/>
            <person name="Smith T.C."/>
            <person name="Stanton J.D."/>
            <person name="Ullery H.E."/>
            <person name="Wilson R.J."/>
            <person name="Serrano M.G."/>
            <person name="Buck G."/>
            <person name="Lee V."/>
            <person name="Wang Y."/>
            <person name="Carvalho R."/>
            <person name="Voegtly L."/>
            <person name="Shi R."/>
            <person name="Duckworth R."/>
            <person name="Johnson A."/>
            <person name="Loviza R."/>
            <person name="Walstead R."/>
            <person name="Shah Z."/>
            <person name="Kiflezghi M."/>
            <person name="Wade K."/>
            <person name="Ball S.L."/>
            <person name="Bradley K.W."/>
            <person name="Asai D.J."/>
            <person name="Bowman C.A."/>
            <person name="Russell D.A."/>
            <person name="Pope W.H."/>
            <person name="Jacobs-Sera D."/>
            <person name="Hendrix R.W."/>
            <person name="Hatfull G.F."/>
        </authorList>
    </citation>
    <scope>NUCLEOTIDE SEQUENCE [LARGE SCALE GENOMIC DNA]</scope>
    <source>
        <strain evidence="2 3">DSM 27648</strain>
    </source>
</reference>
<protein>
    <submittedName>
        <fullName evidence="2">Transcriptional regulator</fullName>
    </submittedName>
</protein>
<feature type="region of interest" description="Disordered" evidence="1">
    <location>
        <begin position="27"/>
        <end position="151"/>
    </location>
</feature>
<dbReference type="STRING" id="1391654.AKJ09_09699"/>
<accession>A0A0K1QB70</accession>
<dbReference type="EMBL" id="CP012333">
    <property type="protein sequence ID" value="AKV03036.1"/>
    <property type="molecule type" value="Genomic_DNA"/>
</dbReference>
<feature type="compositionally biased region" description="Basic and acidic residues" evidence="1">
    <location>
        <begin position="48"/>
        <end position="65"/>
    </location>
</feature>
<evidence type="ECO:0000313" key="3">
    <source>
        <dbReference type="Proteomes" id="UP000064967"/>
    </source>
</evidence>
<dbReference type="RefSeq" id="WP_205633960.1">
    <property type="nucleotide sequence ID" value="NZ_CP012333.1"/>
</dbReference>
<sequence length="151" mass="13660">MRPNLSIDKIAGALAVLGTSVLMGACGGESKPAEAPVSGTEVAPAGEKAGEHKAGEANCSADHKGSASCGAGKGSASCGAGKADPAAAAPATTPAAAAPAAAAPAAADAKADSKAPAAAPTGSSKKPATPPAAGKKAGGASCGAGTCSAKK</sequence>
<evidence type="ECO:0000256" key="1">
    <source>
        <dbReference type="SAM" id="MobiDB-lite"/>
    </source>
</evidence>
<dbReference type="Proteomes" id="UP000064967">
    <property type="component" value="Chromosome"/>
</dbReference>
<dbReference type="KEGG" id="llu:AKJ09_09699"/>
<evidence type="ECO:0000313" key="2">
    <source>
        <dbReference type="EMBL" id="AKV03036.1"/>
    </source>
</evidence>
<dbReference type="AlphaFoldDB" id="A0A0K1QB70"/>
<gene>
    <name evidence="2" type="ORF">AKJ09_09699</name>
</gene>
<organism evidence="2 3">
    <name type="scientific">Labilithrix luteola</name>
    <dbReference type="NCBI Taxonomy" id="1391654"/>
    <lineage>
        <taxon>Bacteria</taxon>
        <taxon>Pseudomonadati</taxon>
        <taxon>Myxococcota</taxon>
        <taxon>Polyangia</taxon>
        <taxon>Polyangiales</taxon>
        <taxon>Labilitrichaceae</taxon>
        <taxon>Labilithrix</taxon>
    </lineage>
</organism>